<accession>A0AA91EGK3</accession>
<dbReference type="EMBL" id="LXEX01000059">
    <property type="protein sequence ID" value="OAT57366.1"/>
    <property type="molecule type" value="Genomic_DNA"/>
</dbReference>
<comment type="caution">
    <text evidence="2">The sequence shown here is derived from an EMBL/GenBank/DDBJ whole genome shotgun (WGS) entry which is preliminary data.</text>
</comment>
<dbReference type="InterPro" id="IPR025686">
    <property type="entry name" value="Glucos_trans_II"/>
</dbReference>
<keyword evidence="1" id="KW-1133">Transmembrane helix</keyword>
<evidence type="ECO:0008006" key="4">
    <source>
        <dbReference type="Google" id="ProtNLM"/>
    </source>
</evidence>
<feature type="transmembrane region" description="Helical" evidence="1">
    <location>
        <begin position="172"/>
        <end position="190"/>
    </location>
</feature>
<feature type="transmembrane region" description="Helical" evidence="1">
    <location>
        <begin position="293"/>
        <end position="315"/>
    </location>
</feature>
<evidence type="ECO:0000313" key="3">
    <source>
        <dbReference type="Proteomes" id="UP000078431"/>
    </source>
</evidence>
<feature type="transmembrane region" description="Helical" evidence="1">
    <location>
        <begin position="74"/>
        <end position="92"/>
    </location>
</feature>
<dbReference type="AlphaFoldDB" id="A0AA91EGK3"/>
<proteinExistence type="predicted"/>
<gene>
    <name evidence="2" type="ORF">M993_03947</name>
</gene>
<organism evidence="2 3">
    <name type="scientific">Obesumbacterium proteus ATCC 12841</name>
    <dbReference type="NCBI Taxonomy" id="1354268"/>
    <lineage>
        <taxon>Bacteria</taxon>
        <taxon>Pseudomonadati</taxon>
        <taxon>Pseudomonadota</taxon>
        <taxon>Gammaproteobacteria</taxon>
        <taxon>Enterobacterales</taxon>
        <taxon>Hafniaceae</taxon>
        <taxon>Obesumbacterium</taxon>
    </lineage>
</organism>
<dbReference type="Proteomes" id="UP000078431">
    <property type="component" value="Unassembled WGS sequence"/>
</dbReference>
<name>A0AA91EGK3_9GAMM</name>
<feature type="transmembrane region" description="Helical" evidence="1">
    <location>
        <begin position="260"/>
        <end position="281"/>
    </location>
</feature>
<keyword evidence="1" id="KW-0472">Membrane</keyword>
<keyword evidence="1" id="KW-0812">Transmembrane</keyword>
<keyword evidence="3" id="KW-1185">Reference proteome</keyword>
<feature type="transmembrane region" description="Helical" evidence="1">
    <location>
        <begin position="44"/>
        <end position="68"/>
    </location>
</feature>
<feature type="transmembrane region" description="Helical" evidence="1">
    <location>
        <begin position="12"/>
        <end position="32"/>
    </location>
</feature>
<dbReference type="RefSeq" id="WP_061554001.1">
    <property type="nucleotide sequence ID" value="NZ_LXEX01000059.1"/>
</dbReference>
<sequence length="477" mass="52464">MFKLNRFDSGSWVIVCVTALFVLPILLSGVLYQDDILRAANGEAYWGVLGRPLSDVVVMALGFGSGFVVDSFPLSLVLAGALLAASSVMLYCRFAISRGVASGLVFSLFSLSPFFLQNLSYHFDSFPMMLGVFLAVLPYSKISASCKLAVRVLFGAVCLVLALSLYQATINVFLSLCAIEIAYVLYSRGSGTDALRMSVERAASAIIGMIVYMKGVAPFFLSKNVHSDLVVKAEDPLKSLSYNFGRFWNIASSLFNESLYMAWFLALAIAIIGLIMLACRLIRSDFSFVSKIIGFAVLVLGIAVATFSIVGPFIFVDKTVVAPRVMMGLPGFMLLIGYLASMLSSRRITTIACIIPVMFSLSYSSAYGNASKLQRSLEDKVFYDIASSLPSNLDGKKVYISGQISTAVATDMEFKRFPSLKWMVMPLYNWSGMIMLKHYGINAEMGLLKKDIKDMPAFKDSRYFIIYSGDHYYINLK</sequence>
<feature type="transmembrane region" description="Helical" evidence="1">
    <location>
        <begin position="321"/>
        <end position="341"/>
    </location>
</feature>
<protein>
    <recommendedName>
        <fullName evidence="4">Glucosyltransferase domain-containing protein</fullName>
    </recommendedName>
</protein>
<evidence type="ECO:0000256" key="1">
    <source>
        <dbReference type="SAM" id="Phobius"/>
    </source>
</evidence>
<feature type="transmembrane region" description="Helical" evidence="1">
    <location>
        <begin position="99"/>
        <end position="116"/>
    </location>
</feature>
<reference evidence="2 3" key="1">
    <citation type="submission" date="2016-04" db="EMBL/GenBank/DDBJ databases">
        <title>ATOL: Assembling a taxonomically balanced genome-scale reconstruction of the evolutionary history of the Enterobacteriaceae.</title>
        <authorList>
            <person name="Plunkett G.III."/>
            <person name="Neeno-Eckwall E.C."/>
            <person name="Glasner J.D."/>
            <person name="Perna N.T."/>
        </authorList>
    </citation>
    <scope>NUCLEOTIDE SEQUENCE [LARGE SCALE GENOMIC DNA]</scope>
    <source>
        <strain evidence="2 3">ATCC 12841</strain>
    </source>
</reference>
<evidence type="ECO:0000313" key="2">
    <source>
        <dbReference type="EMBL" id="OAT57366.1"/>
    </source>
</evidence>
<feature type="transmembrane region" description="Helical" evidence="1">
    <location>
        <begin position="202"/>
        <end position="221"/>
    </location>
</feature>
<dbReference type="Pfam" id="PF14264">
    <property type="entry name" value="Glucos_trans_II"/>
    <property type="match status" value="1"/>
</dbReference>